<gene>
    <name evidence="3" type="ORF">SDC9_51105</name>
</gene>
<evidence type="ECO:0000259" key="2">
    <source>
        <dbReference type="PROSITE" id="PS51272"/>
    </source>
</evidence>
<feature type="region of interest" description="Disordered" evidence="1">
    <location>
        <begin position="30"/>
        <end position="59"/>
    </location>
</feature>
<dbReference type="PANTHER" id="PTHR43308">
    <property type="entry name" value="OUTER MEMBRANE PROTEIN ALPHA-RELATED"/>
    <property type="match status" value="1"/>
</dbReference>
<dbReference type="InterPro" id="IPR051465">
    <property type="entry name" value="Cell_Envelope_Struct_Comp"/>
</dbReference>
<organism evidence="3">
    <name type="scientific">bioreactor metagenome</name>
    <dbReference type="NCBI Taxonomy" id="1076179"/>
    <lineage>
        <taxon>unclassified sequences</taxon>
        <taxon>metagenomes</taxon>
        <taxon>ecological metagenomes</taxon>
    </lineage>
</organism>
<feature type="domain" description="SLH" evidence="2">
    <location>
        <begin position="218"/>
        <end position="274"/>
    </location>
</feature>
<dbReference type="PANTHER" id="PTHR43308:SF5">
    <property type="entry name" value="S-LAYER PROTEIN _ PEPTIDOGLYCAN ENDO-BETA-N-ACETYLGLUCOSAMINIDASE"/>
    <property type="match status" value="1"/>
</dbReference>
<dbReference type="PROSITE" id="PS51272">
    <property type="entry name" value="SLH"/>
    <property type="match status" value="2"/>
</dbReference>
<name>A0A644WRF0_9ZZZZ</name>
<protein>
    <recommendedName>
        <fullName evidence="2">SLH domain-containing protein</fullName>
    </recommendedName>
</protein>
<dbReference type="Pfam" id="PF00395">
    <property type="entry name" value="SLH"/>
    <property type="match status" value="2"/>
</dbReference>
<dbReference type="AlphaFoldDB" id="A0A644WRF0"/>
<feature type="compositionally biased region" description="Low complexity" evidence="1">
    <location>
        <begin position="30"/>
        <end position="45"/>
    </location>
</feature>
<evidence type="ECO:0000256" key="1">
    <source>
        <dbReference type="SAM" id="MobiDB-lite"/>
    </source>
</evidence>
<reference evidence="3" key="1">
    <citation type="submission" date="2019-08" db="EMBL/GenBank/DDBJ databases">
        <authorList>
            <person name="Kucharzyk K."/>
            <person name="Murdoch R.W."/>
            <person name="Higgins S."/>
            <person name="Loffler F."/>
        </authorList>
    </citation>
    <scope>NUCLEOTIDE SEQUENCE</scope>
</reference>
<sequence>MKKIWMSVIVSIMLVCSISISAFAAGSGSMTQDQTQDQTQSQTQDRAQDQSCKQTEVNTADREQARLQIRDRLQISDQAEAQYQDRLQQQDQTRSCFTDTEQHWAREQIGSAYSWGLINGYPNGDFNPDGVISGTEGVLMMSRLMNCLNVEESQADPETSIDLNLVPEWAREQIQEESALRIAAQSQCYGEAQLNRLQFAVMLAKALGVEPEEVTEDTVVFLDQSEIPQEDLGYISALRTLGIIQGTDGCFCADQTVTRAEAAAMLTRILEALE</sequence>
<comment type="caution">
    <text evidence="3">The sequence shown here is derived from an EMBL/GenBank/DDBJ whole genome shotgun (WGS) entry which is preliminary data.</text>
</comment>
<dbReference type="EMBL" id="VSSQ01001074">
    <property type="protein sequence ID" value="MPM04824.1"/>
    <property type="molecule type" value="Genomic_DNA"/>
</dbReference>
<proteinExistence type="predicted"/>
<accession>A0A644WRF0</accession>
<feature type="domain" description="SLH" evidence="2">
    <location>
        <begin position="92"/>
        <end position="155"/>
    </location>
</feature>
<evidence type="ECO:0000313" key="3">
    <source>
        <dbReference type="EMBL" id="MPM04824.1"/>
    </source>
</evidence>
<dbReference type="InterPro" id="IPR001119">
    <property type="entry name" value="SLH_dom"/>
</dbReference>